<feature type="chain" id="PRO_5001520355" evidence="2">
    <location>
        <begin position="23"/>
        <end position="173"/>
    </location>
</feature>
<feature type="region of interest" description="Disordered" evidence="1">
    <location>
        <begin position="75"/>
        <end position="131"/>
    </location>
</feature>
<feature type="non-terminal residue" evidence="3">
    <location>
        <position position="173"/>
    </location>
</feature>
<evidence type="ECO:0000256" key="1">
    <source>
        <dbReference type="SAM" id="MobiDB-lite"/>
    </source>
</evidence>
<protein>
    <submittedName>
        <fullName evidence="3">Putative secreted salivary protein</fullName>
    </submittedName>
</protein>
<proteinExistence type="evidence at transcript level"/>
<evidence type="ECO:0000256" key="2">
    <source>
        <dbReference type="SAM" id="SignalP"/>
    </source>
</evidence>
<feature type="signal peptide" evidence="2">
    <location>
        <begin position="1"/>
        <end position="22"/>
    </location>
</feature>
<keyword evidence="2" id="KW-0732">Signal</keyword>
<sequence length="173" mass="19668">MLKTTVQILLLAIALMVHIGFGAEENEASLQFVNNTCHYRGYIIGDKDAEYETEFCEKWECDVGRKKLTVTGAQNSTTTSPLWPLSHHHAPKCTSELSKRKEPKSTKELAASQKKRSTRAKRPDRPGQYRPPRWKLYRVSLKTCAPTPRESKHIIRYPREAHARGASLCVCVC</sequence>
<name>A0A023G0C6_AMBPA</name>
<dbReference type="EMBL" id="GBBL01000073">
    <property type="protein sequence ID" value="JAC27247.1"/>
    <property type="molecule type" value="mRNA"/>
</dbReference>
<dbReference type="AlphaFoldDB" id="A0A023G0C6"/>
<organism evidence="3">
    <name type="scientific">Amblyomma parvum</name>
    <name type="common">South American tick</name>
    <dbReference type="NCBI Taxonomy" id="251391"/>
    <lineage>
        <taxon>Eukaryota</taxon>
        <taxon>Metazoa</taxon>
        <taxon>Ecdysozoa</taxon>
        <taxon>Arthropoda</taxon>
        <taxon>Chelicerata</taxon>
        <taxon>Arachnida</taxon>
        <taxon>Acari</taxon>
        <taxon>Parasitiformes</taxon>
        <taxon>Ixodida</taxon>
        <taxon>Ixodoidea</taxon>
        <taxon>Ixodidae</taxon>
        <taxon>Amblyomminae</taxon>
        <taxon>Amblyomma</taxon>
    </lineage>
</organism>
<feature type="compositionally biased region" description="Basic and acidic residues" evidence="1">
    <location>
        <begin position="97"/>
        <end position="107"/>
    </location>
</feature>
<evidence type="ECO:0000313" key="3">
    <source>
        <dbReference type="EMBL" id="JAC27247.1"/>
    </source>
</evidence>
<reference evidence="3" key="1">
    <citation type="submission" date="2014-03" db="EMBL/GenBank/DDBJ databases">
        <title>The sialotranscriptome of Amblyomma triste, Amblyomma parvum and Amblyomma cajennense ticks, uncovered by 454-based RNA-seq.</title>
        <authorList>
            <person name="Garcia G.R."/>
            <person name="Gardinassi L.G."/>
            <person name="Ribeiro J.M."/>
            <person name="Anatrielo E."/>
            <person name="Ferreira B.R."/>
            <person name="Moreira H.N."/>
            <person name="Mafra C."/>
            <person name="Olegario M.M."/>
            <person name="Szabo P.J."/>
            <person name="Miranda-Santos I.K."/>
            <person name="Maruyama S.R."/>
        </authorList>
    </citation>
    <scope>NUCLEOTIDE SEQUENCE</scope>
    <source>
        <strain evidence="3">Araguapaz</strain>
        <tissue evidence="3">Salivary glands</tissue>
    </source>
</reference>
<accession>A0A023G0C6</accession>